<dbReference type="KEGG" id="ffu:CLAFUR5_04074"/>
<gene>
    <name evidence="1" type="ORF">CLAFUR5_04074</name>
</gene>
<evidence type="ECO:0000313" key="1">
    <source>
        <dbReference type="EMBL" id="UJO16005.1"/>
    </source>
</evidence>
<dbReference type="AlphaFoldDB" id="A0A9Q8P7C7"/>
<dbReference type="Proteomes" id="UP000756132">
    <property type="component" value="Chromosome 4"/>
</dbReference>
<dbReference type="EMBL" id="CP090166">
    <property type="protein sequence ID" value="UJO16005.1"/>
    <property type="molecule type" value="Genomic_DNA"/>
</dbReference>
<evidence type="ECO:0000313" key="2">
    <source>
        <dbReference type="Proteomes" id="UP000756132"/>
    </source>
</evidence>
<name>A0A9Q8P7C7_PASFU</name>
<protein>
    <submittedName>
        <fullName evidence="1">Uncharacterized protein</fullName>
    </submittedName>
</protein>
<dbReference type="RefSeq" id="XP_047760371.1">
    <property type="nucleotide sequence ID" value="XM_047903222.1"/>
</dbReference>
<reference evidence="1" key="2">
    <citation type="journal article" date="2022" name="Microb. Genom.">
        <title>A chromosome-scale genome assembly of the tomato pathogen Cladosporium fulvum reveals a compartmentalized genome architecture and the presence of a dispensable chromosome.</title>
        <authorList>
            <person name="Zaccaron A.Z."/>
            <person name="Chen L.H."/>
            <person name="Samaras A."/>
            <person name="Stergiopoulos I."/>
        </authorList>
    </citation>
    <scope>NUCLEOTIDE SEQUENCE</scope>
    <source>
        <strain evidence="1">Race5_Kim</strain>
    </source>
</reference>
<dbReference type="GeneID" id="71983952"/>
<keyword evidence="2" id="KW-1185">Reference proteome</keyword>
<sequence>MTALNAAPVAIFRLPAELWDLVQKNLPSIKDRVNASLAFRDTRGQTRSLVEKWVPEWSKMIEEADIKANILNNENLVLTYAEALNIAIKAWTPMRIKPSMASSIAQHNPALRQYTYNQLRRHQRRHGISKDGLNKDQREDQARLKEELLFPTARSAARERACAVFLFNNVRREAIATQVCQARLCRAYGGDRRQQHHDIKFCDVHLQEHIYSGTVSFKQLADFCIRIIPNDTEPGGVLSWTVPFLSTDSRNAFESLSFAEADVITLGIYGLRWVELQRRRKAWSRELRERKGKEYSACIEALRVLRDWTYAGMDRTSGERTISGEMLADDFPWDLAPAFRAATGEDLRSMPKIVELLRHLGSQYQASPAATVDEYRLESAYRITKKEQLWANEAARKWIKPKLDSLGWIPQPRLCNQFQIVADKSFEPLVFTRKFNTPTERSYCTTEEAEELCNLIHGQGLDTLLSNIDYHTRRRNLAIYLHLQVGLEVLETQTTPGIMELSHDLSTAVRGRGEGFDTSSFAELPPFKPSTIGRKWILETAQDPVNTYVKWLEEMIDAEGGQLFLARTPDEVDQKHLQPFVQDFWKHSTPTISEDDVETWLGGKVAELVLDETSSGRYSIWEKHKIDEALSGPWREILECVECDIFHVKKGFVDGFAAHKSEKILGTKAKPFCCGRVLWFDESQLP</sequence>
<reference evidence="1" key="1">
    <citation type="submission" date="2021-12" db="EMBL/GenBank/DDBJ databases">
        <authorList>
            <person name="Zaccaron A."/>
            <person name="Stergiopoulos I."/>
        </authorList>
    </citation>
    <scope>NUCLEOTIDE SEQUENCE</scope>
    <source>
        <strain evidence="1">Race5_Kim</strain>
    </source>
</reference>
<accession>A0A9Q8P7C7</accession>
<proteinExistence type="predicted"/>
<organism evidence="1 2">
    <name type="scientific">Passalora fulva</name>
    <name type="common">Tomato leaf mold</name>
    <name type="synonym">Cladosporium fulvum</name>
    <dbReference type="NCBI Taxonomy" id="5499"/>
    <lineage>
        <taxon>Eukaryota</taxon>
        <taxon>Fungi</taxon>
        <taxon>Dikarya</taxon>
        <taxon>Ascomycota</taxon>
        <taxon>Pezizomycotina</taxon>
        <taxon>Dothideomycetes</taxon>
        <taxon>Dothideomycetidae</taxon>
        <taxon>Mycosphaerellales</taxon>
        <taxon>Mycosphaerellaceae</taxon>
        <taxon>Fulvia</taxon>
    </lineage>
</organism>